<dbReference type="Proteomes" id="UP000193719">
    <property type="component" value="Unassembled WGS sequence"/>
</dbReference>
<keyword evidence="3" id="KW-1185">Reference proteome</keyword>
<sequence length="459" mass="51831">MNVIFLTVQSILNNILQDLEIQNLTNHLKFETLPYFSQIRAITKPELSTFDSDKEVQKVETSHIDNIIVSTYGMVDNSMTNEVFKRKNGFKSRINSYVNPMSRIKEEMNETNNNNSVLFLDDLVDVYGLNDESILLELANLEHEEELNRIQREVMNNHSSISSSSSSSSSSSETSNNEKSFTNSNFSLSSLSQSNNNLSNPNSKSNITMDNQNSQSYVASNNNGDRVRSNVRIDESYNNIIPSNNDLSYSRSKMSKSGSYGQSQLSNSNEEMNKSGSYYPSQDINPRDYSGGTESRSQSFSEGSSQSQDSLQDTQHHYHHNISRSQSKLSSTNSDVNSINGYFMNNASDREENIDNIQNDILIFPEVADGPTLEIIKNNDFQNLLEEILESTVFNILQEANAGEFDLTKKPAFCYYKTYNNCKSIIGSESSIIHTNLETNGDIKQDENTENYENQQSNN</sequence>
<reference evidence="2 3" key="1">
    <citation type="submission" date="2016-08" db="EMBL/GenBank/DDBJ databases">
        <title>Genomes of anaerobic fungi encode conserved fungal cellulosomes for biomass hydrolysis.</title>
        <authorList>
            <consortium name="DOE Joint Genome Institute"/>
            <person name="Haitjema C.H."/>
            <person name="Gilmore S.P."/>
            <person name="Henske J.K."/>
            <person name="Solomon K.V."/>
            <person name="De Groot R."/>
            <person name="Kuo A."/>
            <person name="Mondo S.J."/>
            <person name="Salamov A.A."/>
            <person name="Labutti K."/>
            <person name="Zhao Z."/>
            <person name="Chiniquy J."/>
            <person name="Barry K."/>
            <person name="Brewer H.M."/>
            <person name="Purvine S.O."/>
            <person name="Wright A.T."/>
            <person name="Boxma B."/>
            <person name="Van Alen T."/>
            <person name="Hackstein J.H."/>
            <person name="Baker S.E."/>
            <person name="Grigoriev I.V."/>
            <person name="O'Malley M.A."/>
        </authorList>
    </citation>
    <scope>NUCLEOTIDE SEQUENCE [LARGE SCALE GENOMIC DNA]</scope>
    <source>
        <strain evidence="3">finn</strain>
    </source>
</reference>
<feature type="compositionally biased region" description="Polar residues" evidence="1">
    <location>
        <begin position="207"/>
        <end position="224"/>
    </location>
</feature>
<evidence type="ECO:0000256" key="1">
    <source>
        <dbReference type="SAM" id="MobiDB-lite"/>
    </source>
</evidence>
<feature type="compositionally biased region" description="Low complexity" evidence="1">
    <location>
        <begin position="295"/>
        <end position="312"/>
    </location>
</feature>
<feature type="region of interest" description="Disordered" evidence="1">
    <location>
        <begin position="158"/>
        <end position="333"/>
    </location>
</feature>
<dbReference type="OrthoDB" id="415597at2759"/>
<feature type="compositionally biased region" description="Polar residues" evidence="1">
    <location>
        <begin position="262"/>
        <end position="284"/>
    </location>
</feature>
<gene>
    <name evidence="2" type="ORF">BCR36DRAFT_255326</name>
</gene>
<feature type="compositionally biased region" description="Basic and acidic residues" evidence="1">
    <location>
        <begin position="225"/>
        <end position="235"/>
    </location>
</feature>
<proteinExistence type="predicted"/>
<feature type="non-terminal residue" evidence="2">
    <location>
        <position position="459"/>
    </location>
</feature>
<reference evidence="2 3" key="2">
    <citation type="submission" date="2016-08" db="EMBL/GenBank/DDBJ databases">
        <title>Pervasive Adenine N6-methylation of Active Genes in Fungi.</title>
        <authorList>
            <consortium name="DOE Joint Genome Institute"/>
            <person name="Mondo S.J."/>
            <person name="Dannebaum R.O."/>
            <person name="Kuo R.C."/>
            <person name="Labutti K."/>
            <person name="Haridas S."/>
            <person name="Kuo A."/>
            <person name="Salamov A."/>
            <person name="Ahrendt S.R."/>
            <person name="Lipzen A."/>
            <person name="Sullivan W."/>
            <person name="Andreopoulos W.B."/>
            <person name="Clum A."/>
            <person name="Lindquist E."/>
            <person name="Daum C."/>
            <person name="Ramamoorthy G.K."/>
            <person name="Gryganskyi A."/>
            <person name="Culley D."/>
            <person name="Magnuson J.K."/>
            <person name="James T.Y."/>
            <person name="O'Malley M.A."/>
            <person name="Stajich J.E."/>
            <person name="Spatafora J.W."/>
            <person name="Visel A."/>
            <person name="Grigoriev I.V."/>
        </authorList>
    </citation>
    <scope>NUCLEOTIDE SEQUENCE [LARGE SCALE GENOMIC DNA]</scope>
    <source>
        <strain evidence="3">finn</strain>
    </source>
</reference>
<evidence type="ECO:0000313" key="2">
    <source>
        <dbReference type="EMBL" id="ORX51755.1"/>
    </source>
</evidence>
<accession>A0A1Y1VBC6</accession>
<organism evidence="2 3">
    <name type="scientific">Piromyces finnis</name>
    <dbReference type="NCBI Taxonomy" id="1754191"/>
    <lineage>
        <taxon>Eukaryota</taxon>
        <taxon>Fungi</taxon>
        <taxon>Fungi incertae sedis</taxon>
        <taxon>Chytridiomycota</taxon>
        <taxon>Chytridiomycota incertae sedis</taxon>
        <taxon>Neocallimastigomycetes</taxon>
        <taxon>Neocallimastigales</taxon>
        <taxon>Neocallimastigaceae</taxon>
        <taxon>Piromyces</taxon>
    </lineage>
</organism>
<feature type="compositionally biased region" description="Low complexity" evidence="1">
    <location>
        <begin position="248"/>
        <end position="261"/>
    </location>
</feature>
<name>A0A1Y1VBC6_9FUNG</name>
<feature type="compositionally biased region" description="Polar residues" evidence="1">
    <location>
        <begin position="323"/>
        <end position="333"/>
    </location>
</feature>
<feature type="compositionally biased region" description="Polar residues" evidence="1">
    <location>
        <begin position="236"/>
        <end position="247"/>
    </location>
</feature>
<dbReference type="AlphaFoldDB" id="A0A1Y1VBC6"/>
<evidence type="ECO:0000313" key="3">
    <source>
        <dbReference type="Proteomes" id="UP000193719"/>
    </source>
</evidence>
<comment type="caution">
    <text evidence="2">The sequence shown here is derived from an EMBL/GenBank/DDBJ whole genome shotgun (WGS) entry which is preliminary data.</text>
</comment>
<protein>
    <submittedName>
        <fullName evidence="2">Uncharacterized protein</fullName>
    </submittedName>
</protein>
<dbReference type="EMBL" id="MCFH01000017">
    <property type="protein sequence ID" value="ORX51755.1"/>
    <property type="molecule type" value="Genomic_DNA"/>
</dbReference>
<feature type="compositionally biased region" description="Low complexity" evidence="1">
    <location>
        <begin position="158"/>
        <end position="206"/>
    </location>
</feature>